<keyword evidence="5" id="KW-1185">Reference proteome</keyword>
<gene>
    <name evidence="4" type="ORF">ER308_10705</name>
</gene>
<dbReference type="InterPro" id="IPR000253">
    <property type="entry name" value="FHA_dom"/>
</dbReference>
<dbReference type="InterPro" id="IPR042287">
    <property type="entry name" value="FhaA_N_sf"/>
</dbReference>
<dbReference type="Pfam" id="PF00498">
    <property type="entry name" value="FHA"/>
    <property type="match status" value="1"/>
</dbReference>
<sequence length="264" mass="28297">MGILRDFEQRLEGAVEGFFARAFRSGLQPVELAKAVQRYASNHRQVGVDGVFVPNAYRVQLAPTDLERFSGYGDTLKHELAGVVQRTARERGWQLKGPPRVELVPDEAIRVGTYELRGRVEAPRRQQASAPPPRSQPPSPAPSASAAPGSSAAAATVMLGDSQQATLEISRPDHPPETRTIAGGSVIGRLAECDVTIEDPSVSRRHARIDHDGASWRIQDLGSTNGLSVNGQRIGDGPLQDGDEVKLGSVRLRFRAAAGGGSAR</sequence>
<dbReference type="Gene3D" id="2.60.200.20">
    <property type="match status" value="1"/>
</dbReference>
<evidence type="ECO:0000256" key="2">
    <source>
        <dbReference type="SAM" id="MobiDB-lite"/>
    </source>
</evidence>
<dbReference type="Gene3D" id="3.30.2320.60">
    <property type="entry name" value="FhaA, phosphopeptide-binding domain (DUF3662)"/>
    <property type="match status" value="1"/>
</dbReference>
<organism evidence="4 5">
    <name type="scientific">Egibacter rhizosphaerae</name>
    <dbReference type="NCBI Taxonomy" id="1670831"/>
    <lineage>
        <taxon>Bacteria</taxon>
        <taxon>Bacillati</taxon>
        <taxon>Actinomycetota</taxon>
        <taxon>Nitriliruptoria</taxon>
        <taxon>Egibacterales</taxon>
        <taxon>Egibacteraceae</taxon>
        <taxon>Egibacter</taxon>
    </lineage>
</organism>
<feature type="domain" description="FHA" evidence="3">
    <location>
        <begin position="185"/>
        <end position="234"/>
    </location>
</feature>
<evidence type="ECO:0000313" key="4">
    <source>
        <dbReference type="EMBL" id="QBI19981.1"/>
    </source>
</evidence>
<dbReference type="SMART" id="SM00240">
    <property type="entry name" value="FHA"/>
    <property type="match status" value="1"/>
</dbReference>
<reference evidence="4 5" key="1">
    <citation type="submission" date="2019-01" db="EMBL/GenBank/DDBJ databases">
        <title>Egibacter rhizosphaerae EGI 80759T.</title>
        <authorList>
            <person name="Chen D.-D."/>
            <person name="Tian Y."/>
            <person name="Jiao J.-Y."/>
            <person name="Zhang X.-T."/>
            <person name="Zhang Y.-G."/>
            <person name="Zhang Y."/>
            <person name="Xiao M."/>
            <person name="Shu W.-S."/>
            <person name="Li W.-J."/>
        </authorList>
    </citation>
    <scope>NUCLEOTIDE SEQUENCE [LARGE SCALE GENOMIC DNA]</scope>
    <source>
        <strain evidence="4 5">EGI 80759</strain>
    </source>
</reference>
<dbReference type="OrthoDB" id="151099at2"/>
<dbReference type="Proteomes" id="UP000291469">
    <property type="component" value="Chromosome"/>
</dbReference>
<dbReference type="InterPro" id="IPR022128">
    <property type="entry name" value="FhaA_N"/>
</dbReference>
<evidence type="ECO:0000313" key="5">
    <source>
        <dbReference type="Proteomes" id="UP000291469"/>
    </source>
</evidence>
<proteinExistence type="predicted"/>
<evidence type="ECO:0000259" key="3">
    <source>
        <dbReference type="PROSITE" id="PS50006"/>
    </source>
</evidence>
<dbReference type="CDD" id="cd00060">
    <property type="entry name" value="FHA"/>
    <property type="match status" value="1"/>
</dbReference>
<dbReference type="PROSITE" id="PS50006">
    <property type="entry name" value="FHA_DOMAIN"/>
    <property type="match status" value="1"/>
</dbReference>
<feature type="compositionally biased region" description="Pro residues" evidence="2">
    <location>
        <begin position="130"/>
        <end position="141"/>
    </location>
</feature>
<evidence type="ECO:0000256" key="1">
    <source>
        <dbReference type="ARBA" id="ARBA00022553"/>
    </source>
</evidence>
<name>A0A411YFN3_9ACTN</name>
<dbReference type="InterPro" id="IPR050923">
    <property type="entry name" value="Cell_Proc_Reg/RNA_Proc"/>
</dbReference>
<protein>
    <submittedName>
        <fullName evidence="4">DUF2662 domain-containing protein</fullName>
    </submittedName>
</protein>
<dbReference type="SUPFAM" id="SSF49879">
    <property type="entry name" value="SMAD/FHA domain"/>
    <property type="match status" value="1"/>
</dbReference>
<dbReference type="Pfam" id="PF12401">
    <property type="entry name" value="FhaA_N"/>
    <property type="match status" value="1"/>
</dbReference>
<dbReference type="EMBL" id="CP036402">
    <property type="protein sequence ID" value="QBI19981.1"/>
    <property type="molecule type" value="Genomic_DNA"/>
</dbReference>
<dbReference type="AlphaFoldDB" id="A0A411YFN3"/>
<accession>A0A411YFN3</accession>
<dbReference type="KEGG" id="erz:ER308_10705"/>
<dbReference type="RefSeq" id="WP_131154978.1">
    <property type="nucleotide sequence ID" value="NZ_CP036402.1"/>
</dbReference>
<dbReference type="InterPro" id="IPR008984">
    <property type="entry name" value="SMAD_FHA_dom_sf"/>
</dbReference>
<dbReference type="PANTHER" id="PTHR23308">
    <property type="entry name" value="NUCLEAR INHIBITOR OF PROTEIN PHOSPHATASE-1"/>
    <property type="match status" value="1"/>
</dbReference>
<feature type="region of interest" description="Disordered" evidence="2">
    <location>
        <begin position="115"/>
        <end position="153"/>
    </location>
</feature>
<feature type="compositionally biased region" description="Low complexity" evidence="2">
    <location>
        <begin position="142"/>
        <end position="153"/>
    </location>
</feature>
<keyword evidence="1" id="KW-0597">Phosphoprotein</keyword>